<evidence type="ECO:0000313" key="2">
    <source>
        <dbReference type="Proteomes" id="UP001281147"/>
    </source>
</evidence>
<accession>A0ACC3N1I9</accession>
<dbReference type="Proteomes" id="UP001281147">
    <property type="component" value="Unassembled WGS sequence"/>
</dbReference>
<comment type="caution">
    <text evidence="1">The sequence shown here is derived from an EMBL/GenBank/DDBJ whole genome shotgun (WGS) entry which is preliminary data.</text>
</comment>
<protein>
    <submittedName>
        <fullName evidence="1">Uncharacterized protein</fullName>
    </submittedName>
</protein>
<organism evidence="1 2">
    <name type="scientific">Vermiconidia calcicola</name>
    <dbReference type="NCBI Taxonomy" id="1690605"/>
    <lineage>
        <taxon>Eukaryota</taxon>
        <taxon>Fungi</taxon>
        <taxon>Dikarya</taxon>
        <taxon>Ascomycota</taxon>
        <taxon>Pezizomycotina</taxon>
        <taxon>Dothideomycetes</taxon>
        <taxon>Dothideomycetidae</taxon>
        <taxon>Mycosphaerellales</taxon>
        <taxon>Extremaceae</taxon>
        <taxon>Vermiconidia</taxon>
    </lineage>
</organism>
<reference evidence="1" key="1">
    <citation type="submission" date="2023-07" db="EMBL/GenBank/DDBJ databases">
        <title>Black Yeasts Isolated from many extreme environments.</title>
        <authorList>
            <person name="Coleine C."/>
            <person name="Stajich J.E."/>
            <person name="Selbmann L."/>
        </authorList>
    </citation>
    <scope>NUCLEOTIDE SEQUENCE</scope>
    <source>
        <strain evidence="1">CCFEE 5714</strain>
    </source>
</reference>
<sequence>MYIVVWGFPNSFPIFQTYLSAGQHAIHKDSVVLPLLAPGMQDILEGVFFQLLPKLARYRRLLVIAGISTIILAMTMASYATDAWQIVLSQGLMFGCGGIMLNFVHVSIFVEWFTEEKQPRAMSMI</sequence>
<name>A0ACC3N1I9_9PEZI</name>
<dbReference type="EMBL" id="JAUTXU010000102">
    <property type="protein sequence ID" value="KAK3708286.1"/>
    <property type="molecule type" value="Genomic_DNA"/>
</dbReference>
<proteinExistence type="predicted"/>
<gene>
    <name evidence="1" type="ORF">LTR37_011551</name>
</gene>
<keyword evidence="2" id="KW-1185">Reference proteome</keyword>
<evidence type="ECO:0000313" key="1">
    <source>
        <dbReference type="EMBL" id="KAK3708286.1"/>
    </source>
</evidence>